<evidence type="ECO:0000313" key="3">
    <source>
        <dbReference type="Proteomes" id="UP001341840"/>
    </source>
</evidence>
<protein>
    <submittedName>
        <fullName evidence="2">Uncharacterized protein</fullName>
    </submittedName>
</protein>
<feature type="region of interest" description="Disordered" evidence="1">
    <location>
        <begin position="40"/>
        <end position="69"/>
    </location>
</feature>
<keyword evidence="3" id="KW-1185">Reference proteome</keyword>
<evidence type="ECO:0000313" key="2">
    <source>
        <dbReference type="EMBL" id="MED6162036.1"/>
    </source>
</evidence>
<dbReference type="Proteomes" id="UP001341840">
    <property type="component" value="Unassembled WGS sequence"/>
</dbReference>
<gene>
    <name evidence="2" type="ORF">PIB30_066546</name>
</gene>
<feature type="compositionally biased region" description="Low complexity" evidence="1">
    <location>
        <begin position="49"/>
        <end position="69"/>
    </location>
</feature>
<accession>A0ABU6ULT3</accession>
<reference evidence="2 3" key="1">
    <citation type="journal article" date="2023" name="Plants (Basel)">
        <title>Bridging the Gap: Combining Genomics and Transcriptomics Approaches to Understand Stylosanthes scabra, an Orphan Legume from the Brazilian Caatinga.</title>
        <authorList>
            <person name="Ferreira-Neto J.R.C."/>
            <person name="da Silva M.D."/>
            <person name="Binneck E."/>
            <person name="de Melo N.F."/>
            <person name="da Silva R.H."/>
            <person name="de Melo A.L.T.M."/>
            <person name="Pandolfi V."/>
            <person name="Bustamante F.O."/>
            <person name="Brasileiro-Vidal A.C."/>
            <person name="Benko-Iseppon A.M."/>
        </authorList>
    </citation>
    <scope>NUCLEOTIDE SEQUENCE [LARGE SCALE GENOMIC DNA]</scope>
    <source>
        <tissue evidence="2">Leaves</tissue>
    </source>
</reference>
<proteinExistence type="predicted"/>
<sequence length="92" mass="9754">MGDTALCTVFELKRCDKCDSSTKRSRVLRSEALQTQVVVENNGGEGFNKGEASSNSGMASSSSKLSIISTRPSTRSLAFKLASGPSRKGRGH</sequence>
<dbReference type="EMBL" id="JASCZI010121509">
    <property type="protein sequence ID" value="MED6162036.1"/>
    <property type="molecule type" value="Genomic_DNA"/>
</dbReference>
<comment type="caution">
    <text evidence="2">The sequence shown here is derived from an EMBL/GenBank/DDBJ whole genome shotgun (WGS) entry which is preliminary data.</text>
</comment>
<organism evidence="2 3">
    <name type="scientific">Stylosanthes scabra</name>
    <dbReference type="NCBI Taxonomy" id="79078"/>
    <lineage>
        <taxon>Eukaryota</taxon>
        <taxon>Viridiplantae</taxon>
        <taxon>Streptophyta</taxon>
        <taxon>Embryophyta</taxon>
        <taxon>Tracheophyta</taxon>
        <taxon>Spermatophyta</taxon>
        <taxon>Magnoliopsida</taxon>
        <taxon>eudicotyledons</taxon>
        <taxon>Gunneridae</taxon>
        <taxon>Pentapetalae</taxon>
        <taxon>rosids</taxon>
        <taxon>fabids</taxon>
        <taxon>Fabales</taxon>
        <taxon>Fabaceae</taxon>
        <taxon>Papilionoideae</taxon>
        <taxon>50 kb inversion clade</taxon>
        <taxon>dalbergioids sensu lato</taxon>
        <taxon>Dalbergieae</taxon>
        <taxon>Pterocarpus clade</taxon>
        <taxon>Stylosanthes</taxon>
    </lineage>
</organism>
<name>A0ABU6ULT3_9FABA</name>
<evidence type="ECO:0000256" key="1">
    <source>
        <dbReference type="SAM" id="MobiDB-lite"/>
    </source>
</evidence>